<dbReference type="CDD" id="cd03255">
    <property type="entry name" value="ABC_MJ0796_LolCDE_FtsE"/>
    <property type="match status" value="1"/>
</dbReference>
<accession>A0A1F7H082</accession>
<keyword evidence="3" id="KW-0547">Nucleotide-binding</keyword>
<dbReference type="GO" id="GO:0005524">
    <property type="term" value="F:ATP binding"/>
    <property type="evidence" value="ECO:0007669"/>
    <property type="project" value="UniProtKB-KW"/>
</dbReference>
<dbReference type="GO" id="GO:0016887">
    <property type="term" value="F:ATP hydrolysis activity"/>
    <property type="evidence" value="ECO:0007669"/>
    <property type="project" value="InterPro"/>
</dbReference>
<sequence>MIKLQDVYKEYTIGDSLLEILQNINLEIKKGEFISIIGPSGSGKSTLMYMMGLLDIPTKGKVLMNDVDTSKLSDEKLSRLRNEKIGFVFQQFNLINKFTVLENILLPTLYNPHTLDYDPQIKAITLLKRFGLDHRTHSYPNKISGGEQQRAAIARALILEPEIIFADEPTGNLDTKTGETILSLLEDLNKKEKITIVIVTHEAHIAEKTKRSISIQDGKIIK</sequence>
<dbReference type="SUPFAM" id="SSF52540">
    <property type="entry name" value="P-loop containing nucleoside triphosphate hydrolases"/>
    <property type="match status" value="1"/>
</dbReference>
<dbReference type="EMBL" id="MFZM01000001">
    <property type="protein sequence ID" value="OGK24807.1"/>
    <property type="molecule type" value="Genomic_DNA"/>
</dbReference>
<evidence type="ECO:0000256" key="4">
    <source>
        <dbReference type="ARBA" id="ARBA00022840"/>
    </source>
</evidence>
<comment type="similarity">
    <text evidence="1">Belongs to the ABC transporter superfamily.</text>
</comment>
<dbReference type="InterPro" id="IPR003593">
    <property type="entry name" value="AAA+_ATPase"/>
</dbReference>
<dbReference type="InterPro" id="IPR017871">
    <property type="entry name" value="ABC_transporter-like_CS"/>
</dbReference>
<evidence type="ECO:0000256" key="3">
    <source>
        <dbReference type="ARBA" id="ARBA00022741"/>
    </source>
</evidence>
<evidence type="ECO:0000256" key="1">
    <source>
        <dbReference type="ARBA" id="ARBA00005417"/>
    </source>
</evidence>
<dbReference type="Pfam" id="PF00005">
    <property type="entry name" value="ABC_tran"/>
    <property type="match status" value="1"/>
</dbReference>
<dbReference type="GO" id="GO:0098796">
    <property type="term" value="C:membrane protein complex"/>
    <property type="evidence" value="ECO:0007669"/>
    <property type="project" value="UniProtKB-ARBA"/>
</dbReference>
<gene>
    <name evidence="6" type="ORF">A3C24_00705</name>
</gene>
<dbReference type="Gene3D" id="3.40.50.300">
    <property type="entry name" value="P-loop containing nucleotide triphosphate hydrolases"/>
    <property type="match status" value="1"/>
</dbReference>
<protein>
    <submittedName>
        <fullName evidence="6">ABC transporter ATP-binding protein</fullName>
    </submittedName>
</protein>
<reference evidence="6 7" key="1">
    <citation type="journal article" date="2016" name="Nat. Commun.">
        <title>Thousands of microbial genomes shed light on interconnected biogeochemical processes in an aquifer system.</title>
        <authorList>
            <person name="Anantharaman K."/>
            <person name="Brown C.T."/>
            <person name="Hug L.A."/>
            <person name="Sharon I."/>
            <person name="Castelle C.J."/>
            <person name="Probst A.J."/>
            <person name="Thomas B.C."/>
            <person name="Singh A."/>
            <person name="Wilkins M.J."/>
            <person name="Karaoz U."/>
            <person name="Brodie E.L."/>
            <person name="Williams K.H."/>
            <person name="Hubbard S.S."/>
            <person name="Banfield J.F."/>
        </authorList>
    </citation>
    <scope>NUCLEOTIDE SEQUENCE [LARGE SCALE GENOMIC DNA]</scope>
</reference>
<evidence type="ECO:0000313" key="6">
    <source>
        <dbReference type="EMBL" id="OGK24807.1"/>
    </source>
</evidence>
<dbReference type="FunFam" id="3.40.50.300:FF:000032">
    <property type="entry name" value="Export ABC transporter ATP-binding protein"/>
    <property type="match status" value="1"/>
</dbReference>
<dbReference type="PROSITE" id="PS50893">
    <property type="entry name" value="ABC_TRANSPORTER_2"/>
    <property type="match status" value="1"/>
</dbReference>
<evidence type="ECO:0000259" key="5">
    <source>
        <dbReference type="PROSITE" id="PS50893"/>
    </source>
</evidence>
<feature type="domain" description="ABC transporter" evidence="5">
    <location>
        <begin position="2"/>
        <end position="221"/>
    </location>
</feature>
<evidence type="ECO:0000256" key="2">
    <source>
        <dbReference type="ARBA" id="ARBA00022448"/>
    </source>
</evidence>
<keyword evidence="4 6" id="KW-0067">ATP-binding</keyword>
<dbReference type="InterPro" id="IPR017911">
    <property type="entry name" value="MacB-like_ATP-bd"/>
</dbReference>
<name>A0A1F7H082_9BACT</name>
<keyword evidence="2" id="KW-0813">Transport</keyword>
<dbReference type="GO" id="GO:0022857">
    <property type="term" value="F:transmembrane transporter activity"/>
    <property type="evidence" value="ECO:0007669"/>
    <property type="project" value="UniProtKB-ARBA"/>
</dbReference>
<dbReference type="SMART" id="SM00382">
    <property type="entry name" value="AAA"/>
    <property type="match status" value="1"/>
</dbReference>
<dbReference type="Proteomes" id="UP000177159">
    <property type="component" value="Unassembled WGS sequence"/>
</dbReference>
<dbReference type="AlphaFoldDB" id="A0A1F7H082"/>
<dbReference type="PROSITE" id="PS00211">
    <property type="entry name" value="ABC_TRANSPORTER_1"/>
    <property type="match status" value="1"/>
</dbReference>
<dbReference type="PANTHER" id="PTHR42798:SF7">
    <property type="entry name" value="ALPHA-D-RIBOSE 1-METHYLPHOSPHONATE 5-TRIPHOSPHATE SYNTHASE SUBUNIT PHNL"/>
    <property type="match status" value="1"/>
</dbReference>
<evidence type="ECO:0000313" key="7">
    <source>
        <dbReference type="Proteomes" id="UP000177159"/>
    </source>
</evidence>
<proteinExistence type="inferred from homology"/>
<dbReference type="PANTHER" id="PTHR42798">
    <property type="entry name" value="LIPOPROTEIN-RELEASING SYSTEM ATP-BINDING PROTEIN LOLD"/>
    <property type="match status" value="1"/>
</dbReference>
<organism evidence="6 7">
    <name type="scientific">Candidatus Roizmanbacteria bacterium RIFCSPHIGHO2_02_FULL_37_24</name>
    <dbReference type="NCBI Taxonomy" id="1802037"/>
    <lineage>
        <taxon>Bacteria</taxon>
        <taxon>Candidatus Roizmaniibacteriota</taxon>
    </lineage>
</organism>
<dbReference type="InterPro" id="IPR003439">
    <property type="entry name" value="ABC_transporter-like_ATP-bd"/>
</dbReference>
<comment type="caution">
    <text evidence="6">The sequence shown here is derived from an EMBL/GenBank/DDBJ whole genome shotgun (WGS) entry which is preliminary data.</text>
</comment>
<dbReference type="InterPro" id="IPR027417">
    <property type="entry name" value="P-loop_NTPase"/>
</dbReference>